<sequence length="345" mass="39230">MRSLKITTVLLIGIIIFGVKDFKVVINKPHTQKQELSTLKTITKSIVNKKDDTKNIVFSDLNFKKALIAHTDPVIDINNDGEISIEEAEMIKDIDVHGKNISDLSGIEYFTNLNRLWCQNNKLTVLDLSKNTALTFLYCYINRITTLDLSKNITLNYLDCSINRINKLNLSKNVNLAYLICDENQLVDIDISKNTKLLELKCGGNQFTTLNLHKNIALTQLHCRNAQLTTLDLSKNIALTKLYCDNNQLTNLDTSNNTALTWLWCYHNELTTLDLSKNIDLSYLFCFGNQLTSLNIKNRNTVDFMNVNISKNPSLTCIQVDDPTATYLKEWKKDDIASYSSDCTP</sequence>
<dbReference type="eggNOG" id="COG4886">
    <property type="taxonomic scope" value="Bacteria"/>
</dbReference>
<dbReference type="InterPro" id="IPR032675">
    <property type="entry name" value="LRR_dom_sf"/>
</dbReference>
<dbReference type="PANTHER" id="PTHR47566:SF1">
    <property type="entry name" value="PROTEIN NUD1"/>
    <property type="match status" value="1"/>
</dbReference>
<name>A0A023C0S7_9FLAO</name>
<dbReference type="InterPro" id="IPR052574">
    <property type="entry name" value="CDIRP"/>
</dbReference>
<organism evidence="3 4">
    <name type="scientific">Aquimarina atlantica</name>
    <dbReference type="NCBI Taxonomy" id="1317122"/>
    <lineage>
        <taxon>Bacteria</taxon>
        <taxon>Pseudomonadati</taxon>
        <taxon>Bacteroidota</taxon>
        <taxon>Flavobacteriia</taxon>
        <taxon>Flavobacteriales</taxon>
        <taxon>Flavobacteriaceae</taxon>
        <taxon>Aquimarina</taxon>
    </lineage>
</organism>
<accession>A0A023C0S7</accession>
<comment type="caution">
    <text evidence="3">The sequence shown here is derived from an EMBL/GenBank/DDBJ whole genome shotgun (WGS) entry which is preliminary data.</text>
</comment>
<keyword evidence="4" id="KW-1185">Reference proteome</keyword>
<evidence type="ECO:0000256" key="1">
    <source>
        <dbReference type="ARBA" id="ARBA00022614"/>
    </source>
</evidence>
<dbReference type="RefSeq" id="WP_051575587.1">
    <property type="nucleotide sequence ID" value="NZ_AQRA01000001.1"/>
</dbReference>
<reference evidence="3 4" key="1">
    <citation type="submission" date="2014-04" db="EMBL/GenBank/DDBJ databases">
        <title>Aquimarina sp. 22II-S11-z7 Genome Sequencing.</title>
        <authorList>
            <person name="Lai Q."/>
        </authorList>
    </citation>
    <scope>NUCLEOTIDE SEQUENCE [LARGE SCALE GENOMIC DNA]</scope>
    <source>
        <strain evidence="3 4">22II-S11-z7</strain>
    </source>
</reference>
<protein>
    <submittedName>
        <fullName evidence="3">Uncharacterized protein</fullName>
    </submittedName>
</protein>
<dbReference type="GO" id="GO:0035591">
    <property type="term" value="F:signaling adaptor activity"/>
    <property type="evidence" value="ECO:0007669"/>
    <property type="project" value="TreeGrafter"/>
</dbReference>
<dbReference type="Proteomes" id="UP000023541">
    <property type="component" value="Unassembled WGS sequence"/>
</dbReference>
<dbReference type="AlphaFoldDB" id="A0A023C0S7"/>
<dbReference type="PANTHER" id="PTHR47566">
    <property type="match status" value="1"/>
</dbReference>
<dbReference type="EMBL" id="AQRA01000001">
    <property type="protein sequence ID" value="EZH75916.1"/>
    <property type="molecule type" value="Genomic_DNA"/>
</dbReference>
<gene>
    <name evidence="3" type="ORF">ATO12_03745</name>
</gene>
<keyword evidence="1" id="KW-0433">Leucine-rich repeat</keyword>
<dbReference type="STRING" id="1317122.ATO12_03745"/>
<keyword evidence="2" id="KW-0677">Repeat</keyword>
<evidence type="ECO:0000256" key="2">
    <source>
        <dbReference type="ARBA" id="ARBA00022737"/>
    </source>
</evidence>
<evidence type="ECO:0000313" key="3">
    <source>
        <dbReference type="EMBL" id="EZH75916.1"/>
    </source>
</evidence>
<proteinExistence type="predicted"/>
<dbReference type="Gene3D" id="3.80.10.10">
    <property type="entry name" value="Ribonuclease Inhibitor"/>
    <property type="match status" value="1"/>
</dbReference>
<dbReference type="OrthoDB" id="8901262at2"/>
<dbReference type="SUPFAM" id="SSF52058">
    <property type="entry name" value="L domain-like"/>
    <property type="match status" value="1"/>
</dbReference>
<evidence type="ECO:0000313" key="4">
    <source>
        <dbReference type="Proteomes" id="UP000023541"/>
    </source>
</evidence>